<dbReference type="EMBL" id="BARU01045239">
    <property type="protein sequence ID" value="GAH85991.1"/>
    <property type="molecule type" value="Genomic_DNA"/>
</dbReference>
<sequence length="111" mass="12831">ISNKILDQSHKGISGKDLKSFSEELGFFAFVYRGEIENMKENIKKGRPLIVVLRSQATSGFHYVVAVGFDENLSLVFVNDPYFGKLKRINIQDFSERWKEADYWTLLLLPK</sequence>
<evidence type="ECO:0000313" key="2">
    <source>
        <dbReference type="EMBL" id="GAH85991.1"/>
    </source>
</evidence>
<feature type="non-terminal residue" evidence="2">
    <location>
        <position position="1"/>
    </location>
</feature>
<gene>
    <name evidence="2" type="ORF">S03H2_68727</name>
</gene>
<comment type="caution">
    <text evidence="2">The sequence shown here is derived from an EMBL/GenBank/DDBJ whole genome shotgun (WGS) entry which is preliminary data.</text>
</comment>
<dbReference type="Gene3D" id="3.90.70.10">
    <property type="entry name" value="Cysteine proteinases"/>
    <property type="match status" value="1"/>
</dbReference>
<accession>X1IUA9</accession>
<dbReference type="Pfam" id="PF13529">
    <property type="entry name" value="Peptidase_C39_2"/>
    <property type="match status" value="1"/>
</dbReference>
<evidence type="ECO:0000259" key="1">
    <source>
        <dbReference type="Pfam" id="PF13529"/>
    </source>
</evidence>
<feature type="domain" description="Peptidase C39-like" evidence="1">
    <location>
        <begin position="7"/>
        <end position="82"/>
    </location>
</feature>
<organism evidence="2">
    <name type="scientific">marine sediment metagenome</name>
    <dbReference type="NCBI Taxonomy" id="412755"/>
    <lineage>
        <taxon>unclassified sequences</taxon>
        <taxon>metagenomes</taxon>
        <taxon>ecological metagenomes</taxon>
    </lineage>
</organism>
<protein>
    <recommendedName>
        <fullName evidence="1">Peptidase C39-like domain-containing protein</fullName>
    </recommendedName>
</protein>
<reference evidence="2" key="1">
    <citation type="journal article" date="2014" name="Front. Microbiol.">
        <title>High frequency of phylogenetically diverse reductive dehalogenase-homologous genes in deep subseafloor sedimentary metagenomes.</title>
        <authorList>
            <person name="Kawai M."/>
            <person name="Futagami T."/>
            <person name="Toyoda A."/>
            <person name="Takaki Y."/>
            <person name="Nishi S."/>
            <person name="Hori S."/>
            <person name="Arai W."/>
            <person name="Tsubouchi T."/>
            <person name="Morono Y."/>
            <person name="Uchiyama I."/>
            <person name="Ito T."/>
            <person name="Fujiyama A."/>
            <person name="Inagaki F."/>
            <person name="Takami H."/>
        </authorList>
    </citation>
    <scope>NUCLEOTIDE SEQUENCE</scope>
    <source>
        <strain evidence="2">Expedition CK06-06</strain>
    </source>
</reference>
<dbReference type="AlphaFoldDB" id="X1IUA9"/>
<proteinExistence type="predicted"/>
<name>X1IUA9_9ZZZZ</name>
<dbReference type="InterPro" id="IPR039564">
    <property type="entry name" value="Peptidase_C39-like"/>
</dbReference>